<dbReference type="Proteomes" id="UP000663552">
    <property type="component" value="Chromosome"/>
</dbReference>
<sequence>MARKKPKTSRKKGFSLRNILSVILAIIAIGLLFYPIVVNYLAGQQNVKSVQKYDNQLSTIGNSKVK</sequence>
<evidence type="ECO:0000313" key="7">
    <source>
        <dbReference type="Proteomes" id="UP000191806"/>
    </source>
</evidence>
<reference evidence="4" key="4">
    <citation type="submission" date="2023-04" db="EMBL/GenBank/DDBJ databases">
        <authorList>
            <person name="McDonnell B."/>
        </authorList>
    </citation>
    <scope>NUCLEOTIDE SEQUENCE</scope>
    <source>
        <strain evidence="5">JM1</strain>
        <strain evidence="4">JM3</strain>
        <strain evidence="6">UC109</strain>
    </source>
</reference>
<reference evidence="2 10" key="3">
    <citation type="submission" date="2020-12" db="EMBL/GenBank/DDBJ databases">
        <title>Complete genome sequence of lactococcus lactis subsp. cremoris strain EPSC and strain G3-2.</title>
        <authorList>
            <person name="Kita K."/>
            <person name="Ishikawa S."/>
        </authorList>
    </citation>
    <scope>NUCLEOTIDE SEQUENCE [LARGE SCALE GENOMIC DNA]</scope>
    <source>
        <strain evidence="2 10">EPSC</strain>
    </source>
</reference>
<keyword evidence="1" id="KW-1133">Transmembrane helix</keyword>
<organism evidence="2 10">
    <name type="scientific">Lactococcus lactis subsp. cremoris</name>
    <name type="common">Streptococcus cremoris</name>
    <dbReference type="NCBI Taxonomy" id="1359"/>
    <lineage>
        <taxon>Bacteria</taxon>
        <taxon>Bacillati</taxon>
        <taxon>Bacillota</taxon>
        <taxon>Bacilli</taxon>
        <taxon>Lactobacillales</taxon>
        <taxon>Streptococcaceae</taxon>
        <taxon>Lactococcus</taxon>
    </lineage>
</organism>
<evidence type="ECO:0000313" key="9">
    <source>
        <dbReference type="Proteomes" id="UP000192161"/>
    </source>
</evidence>
<gene>
    <name evidence="3" type="ORF">LL1196_0825</name>
    <name evidence="2" type="ORF">LLC_10060</name>
    <name evidence="5" type="ORF">LLJM1_03545</name>
    <name evidence="4" type="ORF">LLJM3_02845</name>
    <name evidence="6" type="ORF">LLUC109_02635</name>
</gene>
<feature type="transmembrane region" description="Helical" evidence="1">
    <location>
        <begin position="20"/>
        <end position="42"/>
    </location>
</feature>
<dbReference type="EMBL" id="AP024222">
    <property type="protein sequence ID" value="BCO05766.1"/>
    <property type="molecule type" value="Genomic_DNA"/>
</dbReference>
<evidence type="ECO:0000256" key="1">
    <source>
        <dbReference type="SAM" id="Phobius"/>
    </source>
</evidence>
<dbReference type="EMBL" id="CP015899">
    <property type="protein sequence ID" value="WMF94405.1"/>
    <property type="molecule type" value="Genomic_DNA"/>
</dbReference>
<evidence type="ECO:0000313" key="2">
    <source>
        <dbReference type="EMBL" id="BCO05766.1"/>
    </source>
</evidence>
<proteinExistence type="predicted"/>
<reference evidence="7 8" key="1">
    <citation type="journal article" date="2017" name="BMC Genomics">
        <title>Comparative and functional genomics of the Lactococcus lactis taxon; insights into evolution and niche adaptation.</title>
        <authorList>
            <person name="Kelleher P."/>
            <person name="Bottacini F."/>
            <person name="Mahony J."/>
            <person name="Kilcawley K.N."/>
            <person name="van Sinderen D."/>
        </authorList>
    </citation>
    <scope>NUCLEOTIDE SEQUENCE [LARGE SCALE GENOMIC DNA]</scope>
    <source>
        <strain evidence="5 7">JM1</strain>
        <strain evidence="4 9">JM3</strain>
        <strain evidence="6 8">UC109</strain>
    </source>
</reference>
<accession>A0A2Z5Z8Z9</accession>
<dbReference type="RefSeq" id="WP_014572923.1">
    <property type="nucleotide sequence ID" value="NZ_AP018499.1"/>
</dbReference>
<dbReference type="Proteomes" id="UP000192161">
    <property type="component" value="Chromosome"/>
</dbReference>
<evidence type="ECO:0000313" key="3">
    <source>
        <dbReference type="EMBL" id="QSD62470.1"/>
    </source>
</evidence>
<dbReference type="EMBL" id="CP015901">
    <property type="protein sequence ID" value="WGL39552.1"/>
    <property type="molecule type" value="Genomic_DNA"/>
</dbReference>
<dbReference type="Proteomes" id="UP000191806">
    <property type="component" value="Chromosome"/>
</dbReference>
<name>A0A2Z5Z8Z9_LACLC</name>
<keyword evidence="1" id="KW-0812">Transmembrane</keyword>
<evidence type="ECO:0000313" key="8">
    <source>
        <dbReference type="Proteomes" id="UP000192016"/>
    </source>
</evidence>
<dbReference type="AlphaFoldDB" id="A0A2Z5Z8Z9"/>
<protein>
    <submittedName>
        <fullName evidence="3">Sortase A- LPXTG specific</fullName>
    </submittedName>
</protein>
<reference evidence="3" key="2">
    <citation type="journal article" date="2020" name="Mol. Microbiol.">
        <title>The CWPS Rubik's cube: Linking diversity of cell wall polysaccharide structures with the encoded biosynthetic machinery of selected Lactococcus lactis strains.</title>
        <authorList>
            <person name="Mahony J."/>
            <person name="Frantzen C."/>
            <person name="Vinogradov E."/>
            <person name="Sadovskaya I."/>
            <person name="Theodorou I."/>
            <person name="Kelleher P."/>
            <person name="Chapot-Chartier M.P."/>
            <person name="Cambillau C."/>
            <person name="Holo H."/>
            <person name="van Sinderen D."/>
        </authorList>
    </citation>
    <scope>NUCLEOTIDE SEQUENCE</scope>
    <source>
        <strain evidence="3">1196</strain>
    </source>
</reference>
<keyword evidence="1" id="KW-0472">Membrane</keyword>
<evidence type="ECO:0000313" key="4">
    <source>
        <dbReference type="EMBL" id="WGL39552.1"/>
    </source>
</evidence>
<evidence type="ECO:0000313" key="6">
    <source>
        <dbReference type="EMBL" id="WOW93463.1"/>
    </source>
</evidence>
<evidence type="ECO:0000313" key="10">
    <source>
        <dbReference type="Proteomes" id="UP000595253"/>
    </source>
</evidence>
<dbReference type="EMBL" id="CP032148">
    <property type="protein sequence ID" value="QSD62470.1"/>
    <property type="molecule type" value="Genomic_DNA"/>
</dbReference>
<dbReference type="Proteomes" id="UP000595253">
    <property type="component" value="Chromosome"/>
</dbReference>
<dbReference type="EMBL" id="CP015907">
    <property type="protein sequence ID" value="WOW93463.1"/>
    <property type="molecule type" value="Genomic_DNA"/>
</dbReference>
<evidence type="ECO:0000313" key="5">
    <source>
        <dbReference type="EMBL" id="WMF94405.1"/>
    </source>
</evidence>
<dbReference type="Proteomes" id="UP000192016">
    <property type="component" value="Chromosome"/>
</dbReference>